<comment type="caution">
    <text evidence="2">The sequence shown here is derived from an EMBL/GenBank/DDBJ whole genome shotgun (WGS) entry which is preliminary data.</text>
</comment>
<gene>
    <name evidence="2" type="ORF">NQ315_009851</name>
</gene>
<organism evidence="2 3">
    <name type="scientific">Exocentrus adspersus</name>
    <dbReference type="NCBI Taxonomy" id="1586481"/>
    <lineage>
        <taxon>Eukaryota</taxon>
        <taxon>Metazoa</taxon>
        <taxon>Ecdysozoa</taxon>
        <taxon>Arthropoda</taxon>
        <taxon>Hexapoda</taxon>
        <taxon>Insecta</taxon>
        <taxon>Pterygota</taxon>
        <taxon>Neoptera</taxon>
        <taxon>Endopterygota</taxon>
        <taxon>Coleoptera</taxon>
        <taxon>Polyphaga</taxon>
        <taxon>Cucujiformia</taxon>
        <taxon>Chrysomeloidea</taxon>
        <taxon>Cerambycidae</taxon>
        <taxon>Lamiinae</taxon>
        <taxon>Acanthocinini</taxon>
        <taxon>Exocentrus</taxon>
    </lineage>
</organism>
<sequence length="81" mass="8889">MSAEQERALREAAVAVGVFGPPVSLTMALTPARYSNSFLPHVSHSSLPNREPTPTKDNSDNDGMYVLHNEKSFIACKIMEQ</sequence>
<feature type="region of interest" description="Disordered" evidence="1">
    <location>
        <begin position="40"/>
        <end position="64"/>
    </location>
</feature>
<keyword evidence="3" id="KW-1185">Reference proteome</keyword>
<dbReference type="AlphaFoldDB" id="A0AAV8WHR8"/>
<dbReference type="Proteomes" id="UP001159042">
    <property type="component" value="Unassembled WGS sequence"/>
</dbReference>
<name>A0AAV8WHR8_9CUCU</name>
<reference evidence="2 3" key="1">
    <citation type="journal article" date="2023" name="Insect Mol. Biol.">
        <title>Genome sequencing provides insights into the evolution of gene families encoding plant cell wall-degrading enzymes in longhorned beetles.</title>
        <authorList>
            <person name="Shin N.R."/>
            <person name="Okamura Y."/>
            <person name="Kirsch R."/>
            <person name="Pauchet Y."/>
        </authorList>
    </citation>
    <scope>NUCLEOTIDE SEQUENCE [LARGE SCALE GENOMIC DNA]</scope>
    <source>
        <strain evidence="2">EAD_L_NR</strain>
    </source>
</reference>
<protein>
    <submittedName>
        <fullName evidence="2">Uncharacterized protein</fullName>
    </submittedName>
</protein>
<evidence type="ECO:0000256" key="1">
    <source>
        <dbReference type="SAM" id="MobiDB-lite"/>
    </source>
</evidence>
<dbReference type="EMBL" id="JANEYG010000001">
    <property type="protein sequence ID" value="KAJ8925996.1"/>
    <property type="molecule type" value="Genomic_DNA"/>
</dbReference>
<evidence type="ECO:0000313" key="3">
    <source>
        <dbReference type="Proteomes" id="UP001159042"/>
    </source>
</evidence>
<proteinExistence type="predicted"/>
<accession>A0AAV8WHR8</accession>
<evidence type="ECO:0000313" key="2">
    <source>
        <dbReference type="EMBL" id="KAJ8925996.1"/>
    </source>
</evidence>